<dbReference type="Proteomes" id="UP001163152">
    <property type="component" value="Chromosome"/>
</dbReference>
<accession>A0A9E9CBM8</accession>
<reference evidence="1" key="1">
    <citation type="submission" date="2022-12" db="EMBL/GenBank/DDBJ databases">
        <title>Polyphasic identification of a Novel Hot-Spring Cyanobacterium Ocullathermofonsia sinensis gen nov. sp. nov. and Genomic Insights on its Adaptations to the Thermal Habitat.</title>
        <authorList>
            <person name="Daroch M."/>
            <person name="Tang J."/>
            <person name="Jiang Y."/>
        </authorList>
    </citation>
    <scope>NUCLEOTIDE SEQUENCE</scope>
    <source>
        <strain evidence="1">PKUAC-SCTA174</strain>
    </source>
</reference>
<evidence type="ECO:0000313" key="1">
    <source>
        <dbReference type="EMBL" id="WAL62642.1"/>
    </source>
</evidence>
<gene>
    <name evidence="1" type="ORF">OXH18_11815</name>
</gene>
<dbReference type="InterPro" id="IPR046649">
    <property type="entry name" value="DUF6761"/>
</dbReference>
<dbReference type="AlphaFoldDB" id="A0A9E9CBM8"/>
<organism evidence="1 2">
    <name type="scientific">Thermocoleostomius sinensis A174</name>
    <dbReference type="NCBI Taxonomy" id="2016057"/>
    <lineage>
        <taxon>Bacteria</taxon>
        <taxon>Bacillati</taxon>
        <taxon>Cyanobacteriota</taxon>
        <taxon>Cyanophyceae</taxon>
        <taxon>Oculatellales</taxon>
        <taxon>Oculatellaceae</taxon>
        <taxon>Thermocoleostomius</taxon>
    </lineage>
</organism>
<protein>
    <submittedName>
        <fullName evidence="1">Uncharacterized protein</fullName>
    </submittedName>
</protein>
<name>A0A9E9CBM8_9CYAN</name>
<keyword evidence="2" id="KW-1185">Reference proteome</keyword>
<sequence length="80" mass="9825">MLQDAQTIRYYQRLTDALVELWNRGYRFEEMRHYMEGYVAALRHSNAIEPFMIHRLEEEVTRYLYDPSNFAMPESEPDYR</sequence>
<dbReference type="Pfam" id="PF20547">
    <property type="entry name" value="DUF6761"/>
    <property type="match status" value="1"/>
</dbReference>
<proteinExistence type="predicted"/>
<dbReference type="RefSeq" id="WP_268612981.1">
    <property type="nucleotide sequence ID" value="NZ_CP113797.1"/>
</dbReference>
<dbReference type="EMBL" id="CP113797">
    <property type="protein sequence ID" value="WAL62642.1"/>
    <property type="molecule type" value="Genomic_DNA"/>
</dbReference>
<evidence type="ECO:0000313" key="2">
    <source>
        <dbReference type="Proteomes" id="UP001163152"/>
    </source>
</evidence>
<dbReference type="KEGG" id="tsin:OXH18_11815"/>